<feature type="compositionally biased region" description="Basic and acidic residues" evidence="1">
    <location>
        <begin position="506"/>
        <end position="558"/>
    </location>
</feature>
<evidence type="ECO:0000256" key="1">
    <source>
        <dbReference type="SAM" id="MobiDB-lite"/>
    </source>
</evidence>
<organism evidence="2 3">
    <name type="scientific">Pristionchus pacificus</name>
    <name type="common">Parasitic nematode worm</name>
    <dbReference type="NCBI Taxonomy" id="54126"/>
    <lineage>
        <taxon>Eukaryota</taxon>
        <taxon>Metazoa</taxon>
        <taxon>Ecdysozoa</taxon>
        <taxon>Nematoda</taxon>
        <taxon>Chromadorea</taxon>
        <taxon>Rhabditida</taxon>
        <taxon>Rhabditina</taxon>
        <taxon>Diplogasteromorpha</taxon>
        <taxon>Diplogasteroidea</taxon>
        <taxon>Neodiplogasteridae</taxon>
        <taxon>Pristionchus</taxon>
    </lineage>
</organism>
<feature type="compositionally biased region" description="Basic and acidic residues" evidence="1">
    <location>
        <begin position="1213"/>
        <end position="1229"/>
    </location>
</feature>
<feature type="compositionally biased region" description="Basic and acidic residues" evidence="1">
    <location>
        <begin position="865"/>
        <end position="888"/>
    </location>
</feature>
<dbReference type="PANTHER" id="PTHR10887:SF341">
    <property type="entry name" value="NFX1-TYPE ZINC FINGER-CONTAINING PROTEIN 1"/>
    <property type="match status" value="1"/>
</dbReference>
<gene>
    <name evidence="2" type="primary">WBGene00090004</name>
</gene>
<dbReference type="FunFam" id="3.40.50.300:FF:006025">
    <property type="entry name" value="Uncharacterized protein"/>
    <property type="match status" value="1"/>
</dbReference>
<dbReference type="CDD" id="cd18808">
    <property type="entry name" value="SF1_C_Upf1"/>
    <property type="match status" value="1"/>
</dbReference>
<dbReference type="OrthoDB" id="2423195at2759"/>
<dbReference type="InterPro" id="IPR027417">
    <property type="entry name" value="P-loop_NTPase"/>
</dbReference>
<feature type="region of interest" description="Disordered" evidence="1">
    <location>
        <begin position="1166"/>
        <end position="1272"/>
    </location>
</feature>
<dbReference type="InterPro" id="IPR045055">
    <property type="entry name" value="DNA2/NAM7-like"/>
</dbReference>
<dbReference type="EnsemblMetazoa" id="PPA00450.1">
    <property type="protein sequence ID" value="PPA00450.1"/>
    <property type="gene ID" value="WBGene00090004"/>
</dbReference>
<dbReference type="Pfam" id="PF13087">
    <property type="entry name" value="AAA_12"/>
    <property type="match status" value="1"/>
</dbReference>
<dbReference type="InterPro" id="IPR047187">
    <property type="entry name" value="SF1_C_Upf1"/>
</dbReference>
<dbReference type="GO" id="GO:0004386">
    <property type="term" value="F:helicase activity"/>
    <property type="evidence" value="ECO:0007669"/>
    <property type="project" value="InterPro"/>
</dbReference>
<sequence>MRANEDEVCFEEDRWPQAVRMSSSTMPPAQPPQPREWFVTVYGSKAIHHGREEIIERFTDAVTTICLEEGVLLCERPFRRTLFEDDDVDFLFEDMRETIKHVNRKHPEGSHMPLVLVVDDQSLINLYEDVVEPAFQNEAFIFSLKGHSVKMFAATGKWHQVREDFKVLGPMMQKYNPLVPLPARTARYDDRRRIEGRPEETPILTARTPVKSQLTTSMVDDALKTVHDHPTILPQLAEDLDANVEFVELRLPQQPRDLLNLLELLVLCVEHMPEGRSEAGRERAKALRKRIIVTTLKSRLLKAVRAEFMGELHGRLARGDISDMEVRRAGTAIHLLLRASFHLTCHDIIVDEAIDLWKTLEEPIFQLPALFWNTIGPDLAEKMCRLAADVTRRDISIYRQSVSAARAAAAAAAGSSTRNNGRRSAQRQSDRQMDGRRRAREGTSEYRYNPCDIDESDTTEAYGREGRDGYGRRSRDGSESSGGGPNVSNLVYDEGTPEDFASLRLSESREREVSREVDRRYEEERAKRAEGRRRYEEEQRRIEEEEEEERRRQRAVEEEMYRKAAEEEARRNYERRLQLQALQQAKLQQDWEESPEQCIAWHDNDASEPPVSFRTLATRPAYSDLYRPKVPYLRRALIDGAYSDNEHYLDVQFRLMREDMVAPLRDGIYSQKMKVREGELITSSTDLKIYPTIQIGALQVRSLDGVPMRIVQIPPCLMQQVREDRQLKFGQCVVLSSDKFSAEFHVGWICEKFQDAGMPWSGRLAIAFFDEQMPLREGAMPIDKNATFALAESPAYLEAYTHVLRVMKKMRKHVVMPLERYLVSLKKDTRLPRYMVARASEEEAKEDKEREEMYAKKMAAARKKKQDEADKKKAKEDRAAKQTCARDEGQEEDDEGDGTTEEGESEESVVDEDDDGFNTDEEGFLAGGAHLRTPPNAKDLETISIAGRSYNVAKLEDEFQSETLDETQRKAMCYALTSELAIIQGPPGTGKTHIGVEIVMSILENRSRWRMTQPILIATFSNQALDHFLDKVRVQILKRGLDSEDAPSVVRLGSRSESDAIKLNCLLSTVMREYEEELAGESATRKNAARRVKQQFLERLMRAVKTVQMAHRSILCFPLLRIAGVIDPDHEMQLRGASSGLVDSSGNKLNMDETLVSWLLNKSYERKRDLPPSGSGSEEEEDSWGGGAAATASEERRRRKEKSKSKKASSGGRESKKVKNERKRAEKRNGGLQWRNDEDSSDEESDEEEEESPADLVADGRRSDGDDFFDDEDSDRQLQAMFDRINAAAQRRAAHAATDEKWARMEKYEMDADWEVEKEFAAKTNGRMLIDDVEIFARPTKPGLFRGRGKDNRVAVDANIVRDIHEHKRYILSKEPLTAEEARSIRNVCTIPKEQRWRLLMYWQTTAAKKERARLDEYVARHERACAAADQMADVARAIVLRKALVIGATTTGSAKRRSLISQIGPKVLVVEEAAEVLEAHLVASIVPSIQHAIFIGDHQQLRPNPAVHTLAKMANLEVSLFERLVKNGYPYHTLGLQHRMLAPLTKHIVKPFFYNALEDAPSIFAYPDVLGMATNLFFWAHDVPEDTVLDSMSKKNVVEAEMCRNLANYLVMQGQYRASEITIIGTYAAQVQEIRRQLDRCGGSVGDVAVETVDSFQGKENRVMILSLVRSRTGGVGFLAVANRITVALTRAQHAMYVCGNLKDIAYHSQLWQNIVHSLNTQNLIDWALPVRCQRHGEMSYIKVNADFRVKTPHGGCSRPCGFSMACGHECRVTCHPPYQHESPTSEGPLLTCQEQCTKRCLKCGAKCVKQCQADCGTCHAAVTIQLECGHNVRCDCGARNLARCKEPCNIELECGHICQNKCNSDCVKVENCDQGVEFTHPRCKHLLIFPCSQARPFEFGISKATPACYEPCPERLVCGHRCPLKCGQPCPTMCDTIVLFTGACGHQLQKKCSEDSRHIKCTALVDSDMPHCSHRIKIDCHMSKNQNECRSICRKRTSCGHDCSLSCGECFKRASVHECSAPCTKQLPCGHPCRALCGKPCKCLDSCRVRCVHQRCGTMSRTLKGGSLVHGRQCEQPCAQCIEPCDNHCEHRACSKRCYEECNVRACDRPCAKTLRCGHACLGLCGEICPKLCGTCSKTNYKAVLERFPEDDSTGSSSGDVARLLEMPDCGHIVPYKVRYIRQTKRLWAEADTRKWEQKMVAEDMSAAEIRGRYIDMRNQVQARIVEVRSYTQTQREGGMEGKRFAVDVARQCESLSDTLVPVLNQVIASNPKKDYFYWQAVMGCHRSITALVIEYLTVGEHLKVDFADDRQANLSSVLAAAFNGRFRARLAPMREQFASMLSLVRDSLDHRRVGVLIPKFRPAFIRSQLYFHMEHLNASMRGQLTPSRDQLVDLTPAQREVYKRVIRMIYDSPSDFPEQKLKDMMKKIHEDVYPHLDAKPPTRAFGVELPEF</sequence>
<feature type="compositionally biased region" description="Basic and acidic residues" evidence="1">
    <location>
        <begin position="428"/>
        <end position="444"/>
    </location>
</feature>
<evidence type="ECO:0000313" key="2">
    <source>
        <dbReference type="EnsemblMetazoa" id="PPA00450.1"/>
    </source>
</evidence>
<dbReference type="InterPro" id="IPR041677">
    <property type="entry name" value="DNA2/NAM7_AAA_11"/>
</dbReference>
<proteinExistence type="predicted"/>
<accession>A0A8R1Y4L6</accession>
<dbReference type="PANTHER" id="PTHR10887">
    <property type="entry name" value="DNA2/NAM7 HELICASE FAMILY"/>
    <property type="match status" value="1"/>
</dbReference>
<protein>
    <submittedName>
        <fullName evidence="2">Uncharacterized protein</fullName>
    </submittedName>
</protein>
<feature type="compositionally biased region" description="Basic residues" evidence="1">
    <location>
        <begin position="1197"/>
        <end position="1207"/>
    </location>
</feature>
<dbReference type="Gene3D" id="3.40.50.300">
    <property type="entry name" value="P-loop containing nucleotide triphosphate hydrolases"/>
    <property type="match status" value="3"/>
</dbReference>
<evidence type="ECO:0000313" key="3">
    <source>
        <dbReference type="Proteomes" id="UP000005239"/>
    </source>
</evidence>
<feature type="compositionally biased region" description="Basic and acidic residues" evidence="1">
    <location>
        <begin position="462"/>
        <end position="478"/>
    </location>
</feature>
<dbReference type="SUPFAM" id="SSF52540">
    <property type="entry name" value="P-loop containing nucleoside triphosphate hydrolases"/>
    <property type="match status" value="1"/>
</dbReference>
<dbReference type="GO" id="GO:0031048">
    <property type="term" value="P:regulatory ncRNA-mediated heterochromatin formation"/>
    <property type="evidence" value="ECO:0000318"/>
    <property type="project" value="GO_Central"/>
</dbReference>
<feature type="compositionally biased region" description="Acidic residues" evidence="1">
    <location>
        <begin position="889"/>
        <end position="923"/>
    </location>
</feature>
<reference evidence="2" key="2">
    <citation type="submission" date="2022-06" db="UniProtKB">
        <authorList>
            <consortium name="EnsemblMetazoa"/>
        </authorList>
    </citation>
    <scope>IDENTIFICATION</scope>
    <source>
        <strain evidence="2">PS312</strain>
    </source>
</reference>
<feature type="compositionally biased region" description="Acidic residues" evidence="1">
    <location>
        <begin position="1239"/>
        <end position="1253"/>
    </location>
</feature>
<reference evidence="3" key="1">
    <citation type="journal article" date="2008" name="Nat. Genet.">
        <title>The Pristionchus pacificus genome provides a unique perspective on nematode lifestyle and parasitism.</title>
        <authorList>
            <person name="Dieterich C."/>
            <person name="Clifton S.W."/>
            <person name="Schuster L.N."/>
            <person name="Chinwalla A."/>
            <person name="Delehaunty K."/>
            <person name="Dinkelacker I."/>
            <person name="Fulton L."/>
            <person name="Fulton R."/>
            <person name="Godfrey J."/>
            <person name="Minx P."/>
            <person name="Mitreva M."/>
            <person name="Roeseler W."/>
            <person name="Tian H."/>
            <person name="Witte H."/>
            <person name="Yang S.P."/>
            <person name="Wilson R.K."/>
            <person name="Sommer R.J."/>
        </authorList>
    </citation>
    <scope>NUCLEOTIDE SEQUENCE [LARGE SCALE GENOMIC DNA]</scope>
    <source>
        <strain evidence="3">PS312</strain>
    </source>
</reference>
<dbReference type="Pfam" id="PF13086">
    <property type="entry name" value="AAA_11"/>
    <property type="match status" value="2"/>
</dbReference>
<feature type="region of interest" description="Disordered" evidence="1">
    <location>
        <begin position="411"/>
        <end position="558"/>
    </location>
</feature>
<accession>A0A2A6BGP2</accession>
<dbReference type="GO" id="GO:0003723">
    <property type="term" value="F:RNA binding"/>
    <property type="evidence" value="ECO:0000318"/>
    <property type="project" value="GO_Central"/>
</dbReference>
<dbReference type="Proteomes" id="UP000005239">
    <property type="component" value="Unassembled WGS sequence"/>
</dbReference>
<dbReference type="InterPro" id="IPR041679">
    <property type="entry name" value="DNA2/NAM7-like_C"/>
</dbReference>
<dbReference type="GO" id="GO:0031380">
    <property type="term" value="C:nuclear RNA-directed RNA polymerase complex"/>
    <property type="evidence" value="ECO:0000318"/>
    <property type="project" value="GO_Central"/>
</dbReference>
<name>A0A2A6BGP2_PRIPA</name>
<feature type="compositionally biased region" description="Basic and acidic residues" evidence="1">
    <location>
        <begin position="840"/>
        <end position="855"/>
    </location>
</feature>
<feature type="region of interest" description="Disordered" evidence="1">
    <location>
        <begin position="840"/>
        <end position="936"/>
    </location>
</feature>
<keyword evidence="3" id="KW-1185">Reference proteome</keyword>